<sequence>MYTIVLQPGQEIPLRCPYMLHPDGPLMMRTPRKRVCTPVVLPPAIEVAITNKIGAPPHKRNKFSSPLATSPSSPPSSSLPSPSHKRSRGESRLNIISCIKTHKYLQKGCHVLLAHIKEKKTEEKSEDKRLEDVPIVRDFSEVFLEYLPGLPPVRQVKFQIDLVPGAAHVACAPSQLQELSSQLQELDDKGFIRPNQDSRFTSRFWQSLQEALGTHLDMSTAYHPQMDGQSERTIKMLEDMLRACMIDFKNGWDNHLPLAEFSYNNSYHTSIKAIPFEALYE</sequence>
<keyword evidence="3" id="KW-0808">Transferase</keyword>
<keyword evidence="3" id="KW-0548">Nucleotidyltransferase</keyword>
<gene>
    <name evidence="3" type="ORF">Tco_0924827</name>
</gene>
<dbReference type="SUPFAM" id="SSF56672">
    <property type="entry name" value="DNA/RNA polymerases"/>
    <property type="match status" value="1"/>
</dbReference>
<protein>
    <submittedName>
        <fullName evidence="3">Reverse transcriptase domain-containing protein</fullName>
    </submittedName>
</protein>
<feature type="region of interest" description="Disordered" evidence="1">
    <location>
        <begin position="56"/>
        <end position="90"/>
    </location>
</feature>
<dbReference type="SUPFAM" id="SSF53098">
    <property type="entry name" value="Ribonuclease H-like"/>
    <property type="match status" value="1"/>
</dbReference>
<name>A0ABQ5D7Z4_9ASTR</name>
<reference evidence="3" key="1">
    <citation type="journal article" date="2022" name="Int. J. Mol. Sci.">
        <title>Draft Genome of Tanacetum Coccineum: Genomic Comparison of Closely Related Tanacetum-Family Plants.</title>
        <authorList>
            <person name="Yamashiro T."/>
            <person name="Shiraishi A."/>
            <person name="Nakayama K."/>
            <person name="Satake H."/>
        </authorList>
    </citation>
    <scope>NUCLEOTIDE SEQUENCE</scope>
</reference>
<dbReference type="PANTHER" id="PTHR37984">
    <property type="entry name" value="PROTEIN CBG26694"/>
    <property type="match status" value="1"/>
</dbReference>
<comment type="caution">
    <text evidence="3">The sequence shown here is derived from an EMBL/GenBank/DDBJ whole genome shotgun (WGS) entry which is preliminary data.</text>
</comment>
<dbReference type="InterPro" id="IPR050951">
    <property type="entry name" value="Retrovirus_Pol_polyprotein"/>
</dbReference>
<dbReference type="GO" id="GO:0003964">
    <property type="term" value="F:RNA-directed DNA polymerase activity"/>
    <property type="evidence" value="ECO:0007669"/>
    <property type="project" value="UniProtKB-KW"/>
</dbReference>
<dbReference type="InterPro" id="IPR001584">
    <property type="entry name" value="Integrase_cat-core"/>
</dbReference>
<evidence type="ECO:0000313" key="3">
    <source>
        <dbReference type="EMBL" id="GJT34408.1"/>
    </source>
</evidence>
<dbReference type="InterPro" id="IPR043502">
    <property type="entry name" value="DNA/RNA_pol_sf"/>
</dbReference>
<accession>A0ABQ5D7Z4</accession>
<feature type="compositionally biased region" description="Low complexity" evidence="1">
    <location>
        <begin position="64"/>
        <end position="82"/>
    </location>
</feature>
<reference evidence="3" key="2">
    <citation type="submission" date="2022-01" db="EMBL/GenBank/DDBJ databases">
        <authorList>
            <person name="Yamashiro T."/>
            <person name="Shiraishi A."/>
            <person name="Satake H."/>
            <person name="Nakayama K."/>
        </authorList>
    </citation>
    <scope>NUCLEOTIDE SEQUENCE</scope>
</reference>
<evidence type="ECO:0000259" key="2">
    <source>
        <dbReference type="PROSITE" id="PS50994"/>
    </source>
</evidence>
<dbReference type="InterPro" id="IPR036397">
    <property type="entry name" value="RNaseH_sf"/>
</dbReference>
<dbReference type="Proteomes" id="UP001151760">
    <property type="component" value="Unassembled WGS sequence"/>
</dbReference>
<evidence type="ECO:0000313" key="4">
    <source>
        <dbReference type="Proteomes" id="UP001151760"/>
    </source>
</evidence>
<dbReference type="Gene3D" id="3.30.420.10">
    <property type="entry name" value="Ribonuclease H-like superfamily/Ribonuclease H"/>
    <property type="match status" value="1"/>
</dbReference>
<dbReference type="PROSITE" id="PS50994">
    <property type="entry name" value="INTEGRASE"/>
    <property type="match status" value="1"/>
</dbReference>
<dbReference type="EMBL" id="BQNB010014960">
    <property type="protein sequence ID" value="GJT34408.1"/>
    <property type="molecule type" value="Genomic_DNA"/>
</dbReference>
<feature type="domain" description="Integrase catalytic" evidence="2">
    <location>
        <begin position="192"/>
        <end position="281"/>
    </location>
</feature>
<proteinExistence type="predicted"/>
<dbReference type="PANTHER" id="PTHR37984:SF5">
    <property type="entry name" value="PROTEIN NYNRIN-LIKE"/>
    <property type="match status" value="1"/>
</dbReference>
<dbReference type="InterPro" id="IPR012337">
    <property type="entry name" value="RNaseH-like_sf"/>
</dbReference>
<keyword evidence="4" id="KW-1185">Reference proteome</keyword>
<organism evidence="3 4">
    <name type="scientific">Tanacetum coccineum</name>
    <dbReference type="NCBI Taxonomy" id="301880"/>
    <lineage>
        <taxon>Eukaryota</taxon>
        <taxon>Viridiplantae</taxon>
        <taxon>Streptophyta</taxon>
        <taxon>Embryophyta</taxon>
        <taxon>Tracheophyta</taxon>
        <taxon>Spermatophyta</taxon>
        <taxon>Magnoliopsida</taxon>
        <taxon>eudicotyledons</taxon>
        <taxon>Gunneridae</taxon>
        <taxon>Pentapetalae</taxon>
        <taxon>asterids</taxon>
        <taxon>campanulids</taxon>
        <taxon>Asterales</taxon>
        <taxon>Asteraceae</taxon>
        <taxon>Asteroideae</taxon>
        <taxon>Anthemideae</taxon>
        <taxon>Anthemidinae</taxon>
        <taxon>Tanacetum</taxon>
    </lineage>
</organism>
<keyword evidence="3" id="KW-0695">RNA-directed DNA polymerase</keyword>
<evidence type="ECO:0000256" key="1">
    <source>
        <dbReference type="SAM" id="MobiDB-lite"/>
    </source>
</evidence>